<name>A0A4Y8IDF0_9BACI</name>
<evidence type="ECO:0000313" key="2">
    <source>
        <dbReference type="Proteomes" id="UP000297975"/>
    </source>
</evidence>
<sequence length="175" mass="20797">MQGNDLIPLNKIKNEYPNLYEKYTKKYQGERENLLKRKIPKLDCLWNDVVHFLPLHPYHVFNELDNLGIEVKKDLHFFKIPAYKLNKKSSALYHYRPENWNGPGQHIYDEEISIIEHIEDFKELTSIPKETVNYYKEENQKGNKFGLFHFIPHLLIKEGLSIDNAVKVSWSNKPS</sequence>
<keyword evidence="2" id="KW-1185">Reference proteome</keyword>
<evidence type="ECO:0000313" key="1">
    <source>
        <dbReference type="EMBL" id="TFB12811.1"/>
    </source>
</evidence>
<reference evidence="1 2" key="1">
    <citation type="submission" date="2019-03" db="EMBL/GenBank/DDBJ databases">
        <authorList>
            <person name="He R.-H."/>
        </authorList>
    </citation>
    <scope>NUCLEOTIDE SEQUENCE [LARGE SCALE GENOMIC DNA]</scope>
    <source>
        <strain evidence="2">SH 714</strain>
    </source>
</reference>
<dbReference type="Proteomes" id="UP000297975">
    <property type="component" value="Unassembled WGS sequence"/>
</dbReference>
<dbReference type="OrthoDB" id="5295961at2"/>
<comment type="caution">
    <text evidence="1">The sequence shown here is derived from an EMBL/GenBank/DDBJ whole genome shotgun (WGS) entry which is preliminary data.</text>
</comment>
<gene>
    <name evidence="1" type="ORF">E3U55_16995</name>
</gene>
<organism evidence="1 2">
    <name type="scientific">Filobacillus milosensis</name>
    <dbReference type="NCBI Taxonomy" id="94137"/>
    <lineage>
        <taxon>Bacteria</taxon>
        <taxon>Bacillati</taxon>
        <taxon>Bacillota</taxon>
        <taxon>Bacilli</taxon>
        <taxon>Bacillales</taxon>
        <taxon>Bacillaceae</taxon>
        <taxon>Filobacillus</taxon>
    </lineage>
</organism>
<protein>
    <submittedName>
        <fullName evidence="1">Group-specific protein</fullName>
    </submittedName>
</protein>
<proteinExistence type="predicted"/>
<accession>A0A4Y8IDF0</accession>
<dbReference type="EMBL" id="SOPW01000040">
    <property type="protein sequence ID" value="TFB12811.1"/>
    <property type="molecule type" value="Genomic_DNA"/>
</dbReference>
<dbReference type="AlphaFoldDB" id="A0A4Y8IDF0"/>